<evidence type="ECO:0000313" key="2">
    <source>
        <dbReference type="Proteomes" id="UP000324222"/>
    </source>
</evidence>
<name>A0A5B7JJD4_PORTR</name>
<evidence type="ECO:0000313" key="1">
    <source>
        <dbReference type="EMBL" id="MPC94675.1"/>
    </source>
</evidence>
<proteinExistence type="predicted"/>
<reference evidence="1 2" key="1">
    <citation type="submission" date="2019-05" db="EMBL/GenBank/DDBJ databases">
        <title>Another draft genome of Portunus trituberculatus and its Hox gene families provides insights of decapod evolution.</title>
        <authorList>
            <person name="Jeong J.-H."/>
            <person name="Song I."/>
            <person name="Kim S."/>
            <person name="Choi T."/>
            <person name="Kim D."/>
            <person name="Ryu S."/>
            <person name="Kim W."/>
        </authorList>
    </citation>
    <scope>NUCLEOTIDE SEQUENCE [LARGE SCALE GENOMIC DNA]</scope>
    <source>
        <tissue evidence="1">Muscle</tissue>
    </source>
</reference>
<dbReference type="EMBL" id="VSRR010099500">
    <property type="protein sequence ID" value="MPC94675.1"/>
    <property type="molecule type" value="Genomic_DNA"/>
</dbReference>
<dbReference type="AlphaFoldDB" id="A0A5B7JJD4"/>
<keyword evidence="2" id="KW-1185">Reference proteome</keyword>
<dbReference type="Proteomes" id="UP000324222">
    <property type="component" value="Unassembled WGS sequence"/>
</dbReference>
<comment type="caution">
    <text evidence="1">The sequence shown here is derived from an EMBL/GenBank/DDBJ whole genome shotgun (WGS) entry which is preliminary data.</text>
</comment>
<sequence length="154" mass="16507">MEGVPRCRDPSKGLYTSARCLPGREVTVAIRWSGESPPTVPVVPPPHANTEETGAVLEASAASEKRRRRFVTQHLAGEALRCPRGYTATATTTTISAATTSNDNKKNITIPPKPQVSSMQPQHSLLSSLPRIQTAQQIVSILPAINSAILRSNS</sequence>
<gene>
    <name evidence="1" type="ORF">E2C01_089854</name>
</gene>
<protein>
    <submittedName>
        <fullName evidence="1">Uncharacterized protein</fullName>
    </submittedName>
</protein>
<accession>A0A5B7JJD4</accession>
<organism evidence="1 2">
    <name type="scientific">Portunus trituberculatus</name>
    <name type="common">Swimming crab</name>
    <name type="synonym">Neptunus trituberculatus</name>
    <dbReference type="NCBI Taxonomy" id="210409"/>
    <lineage>
        <taxon>Eukaryota</taxon>
        <taxon>Metazoa</taxon>
        <taxon>Ecdysozoa</taxon>
        <taxon>Arthropoda</taxon>
        <taxon>Crustacea</taxon>
        <taxon>Multicrustacea</taxon>
        <taxon>Malacostraca</taxon>
        <taxon>Eumalacostraca</taxon>
        <taxon>Eucarida</taxon>
        <taxon>Decapoda</taxon>
        <taxon>Pleocyemata</taxon>
        <taxon>Brachyura</taxon>
        <taxon>Eubrachyura</taxon>
        <taxon>Portunoidea</taxon>
        <taxon>Portunidae</taxon>
        <taxon>Portuninae</taxon>
        <taxon>Portunus</taxon>
    </lineage>
</organism>